<dbReference type="CDD" id="cd06981">
    <property type="entry name" value="cupin_reut_a1446"/>
    <property type="match status" value="1"/>
</dbReference>
<accession>A0A011PZ67</accession>
<dbReference type="STRING" id="1454003.AW10_00627"/>
<dbReference type="InterPro" id="IPR011051">
    <property type="entry name" value="RmlC_Cupin_sf"/>
</dbReference>
<gene>
    <name evidence="1" type="ORF">AW10_00627</name>
</gene>
<evidence type="ECO:0000313" key="1">
    <source>
        <dbReference type="EMBL" id="EXI82180.1"/>
    </source>
</evidence>
<comment type="caution">
    <text evidence="1">The sequence shown here is derived from an EMBL/GenBank/DDBJ whole genome shotgun (WGS) entry which is preliminary data.</text>
</comment>
<protein>
    <submittedName>
        <fullName evidence="1">Nif11 domain/cupin domain protein</fullName>
    </submittedName>
</protein>
<name>A0A011PZ67_9PROT</name>
<dbReference type="InterPro" id="IPR014710">
    <property type="entry name" value="RmlC-like_jellyroll"/>
</dbReference>
<dbReference type="Gene3D" id="2.60.120.10">
    <property type="entry name" value="Jelly Rolls"/>
    <property type="match status" value="1"/>
</dbReference>
<sequence>MENIFAELPPGASRDEQFLELLARPGLRIERIVSTGQASPPGFWYEQALGEWILLLEGEALLRFEDQPQVLHLKAGDYVDIAPRRRHRVDWTKPGQATIWLAVHYGPSALPV</sequence>
<organism evidence="1 2">
    <name type="scientific">Candidatus Accumulibacter appositus</name>
    <dbReference type="NCBI Taxonomy" id="1454003"/>
    <lineage>
        <taxon>Bacteria</taxon>
        <taxon>Pseudomonadati</taxon>
        <taxon>Pseudomonadota</taxon>
        <taxon>Betaproteobacteria</taxon>
        <taxon>Candidatus Accumulibacter</taxon>
    </lineage>
</organism>
<reference evidence="1 2" key="1">
    <citation type="submission" date="2014-02" db="EMBL/GenBank/DDBJ databases">
        <title>Expanding our view of genomic diversity in Candidatus Accumulibacter clades.</title>
        <authorList>
            <person name="Skennerton C.T."/>
            <person name="Barr J.J."/>
            <person name="Slater F.R."/>
            <person name="Bond P.L."/>
            <person name="Tyson G.W."/>
        </authorList>
    </citation>
    <scope>NUCLEOTIDE SEQUENCE [LARGE SCALE GENOMIC DNA]</scope>
    <source>
        <strain evidence="2">BA-92</strain>
    </source>
</reference>
<dbReference type="PATRIC" id="fig|1454003.3.peg.641"/>
<dbReference type="EMBL" id="JEMX01000012">
    <property type="protein sequence ID" value="EXI82180.1"/>
    <property type="molecule type" value="Genomic_DNA"/>
</dbReference>
<proteinExistence type="predicted"/>
<dbReference type="SUPFAM" id="SSF51182">
    <property type="entry name" value="RmlC-like cupins"/>
    <property type="match status" value="1"/>
</dbReference>
<evidence type="ECO:0000313" key="2">
    <source>
        <dbReference type="Proteomes" id="UP000021816"/>
    </source>
</evidence>
<dbReference type="Proteomes" id="UP000021816">
    <property type="component" value="Unassembled WGS sequence"/>
</dbReference>
<dbReference type="AlphaFoldDB" id="A0A011PZ67"/>